<reference evidence="7" key="1">
    <citation type="journal article" date="2023" name="Plant J.">
        <title>Genome sequences and population genomics provide insights into the demographic history, inbreeding, and mutation load of two 'living fossil' tree species of Dipteronia.</title>
        <authorList>
            <person name="Feng Y."/>
            <person name="Comes H.P."/>
            <person name="Chen J."/>
            <person name="Zhu S."/>
            <person name="Lu R."/>
            <person name="Zhang X."/>
            <person name="Li P."/>
            <person name="Qiu J."/>
            <person name="Olsen K.M."/>
            <person name="Qiu Y."/>
        </authorList>
    </citation>
    <scope>NUCLEOTIDE SEQUENCE</scope>
    <source>
        <strain evidence="7">KIB01</strain>
    </source>
</reference>
<name>A0AAD9XAU9_9ROSI</name>
<dbReference type="GO" id="GO:0005576">
    <property type="term" value="C:extracellular region"/>
    <property type="evidence" value="ECO:0007669"/>
    <property type="project" value="UniProtKB-SubCell"/>
</dbReference>
<evidence type="ECO:0000256" key="2">
    <source>
        <dbReference type="ARBA" id="ARBA00005581"/>
    </source>
</evidence>
<evidence type="ECO:0000256" key="6">
    <source>
        <dbReference type="RuleBase" id="RU367044"/>
    </source>
</evidence>
<comment type="caution">
    <text evidence="7">The sequence shown here is derived from an EMBL/GenBank/DDBJ whole genome shotgun (WGS) entry which is preliminary data.</text>
</comment>
<protein>
    <recommendedName>
        <fullName evidence="6">S-protein homolog</fullName>
    </recommendedName>
</protein>
<proteinExistence type="inferred from homology"/>
<dbReference type="Proteomes" id="UP001280121">
    <property type="component" value="Unassembled WGS sequence"/>
</dbReference>
<evidence type="ECO:0000256" key="1">
    <source>
        <dbReference type="ARBA" id="ARBA00004613"/>
    </source>
</evidence>
<keyword evidence="4 6" id="KW-0964">Secreted</keyword>
<evidence type="ECO:0000313" key="7">
    <source>
        <dbReference type="EMBL" id="KAK2656131.1"/>
    </source>
</evidence>
<dbReference type="InterPro" id="IPR010264">
    <property type="entry name" value="Self-incomp_S1"/>
</dbReference>
<dbReference type="GO" id="GO:0060320">
    <property type="term" value="P:rejection of self pollen"/>
    <property type="evidence" value="ECO:0007669"/>
    <property type="project" value="UniProtKB-KW"/>
</dbReference>
<evidence type="ECO:0000256" key="4">
    <source>
        <dbReference type="ARBA" id="ARBA00022525"/>
    </source>
</evidence>
<keyword evidence="3 6" id="KW-0713">Self-incompatibility</keyword>
<organism evidence="7 8">
    <name type="scientific">Dipteronia dyeriana</name>
    <dbReference type="NCBI Taxonomy" id="168575"/>
    <lineage>
        <taxon>Eukaryota</taxon>
        <taxon>Viridiplantae</taxon>
        <taxon>Streptophyta</taxon>
        <taxon>Embryophyta</taxon>
        <taxon>Tracheophyta</taxon>
        <taxon>Spermatophyta</taxon>
        <taxon>Magnoliopsida</taxon>
        <taxon>eudicotyledons</taxon>
        <taxon>Gunneridae</taxon>
        <taxon>Pentapetalae</taxon>
        <taxon>rosids</taxon>
        <taxon>malvids</taxon>
        <taxon>Sapindales</taxon>
        <taxon>Sapindaceae</taxon>
        <taxon>Hippocastanoideae</taxon>
        <taxon>Acereae</taxon>
        <taxon>Dipteronia</taxon>
    </lineage>
</organism>
<evidence type="ECO:0000256" key="5">
    <source>
        <dbReference type="ARBA" id="ARBA00022729"/>
    </source>
</evidence>
<dbReference type="EMBL" id="JANJYI010000003">
    <property type="protein sequence ID" value="KAK2656131.1"/>
    <property type="molecule type" value="Genomic_DNA"/>
</dbReference>
<evidence type="ECO:0000256" key="3">
    <source>
        <dbReference type="ARBA" id="ARBA00022471"/>
    </source>
</evidence>
<dbReference type="Pfam" id="PF05938">
    <property type="entry name" value="Self-incomp_S1"/>
    <property type="match status" value="1"/>
</dbReference>
<dbReference type="PANTHER" id="PTHR31232:SF155">
    <property type="entry name" value="PLANT SELF-INCOMPATIBILITY PROTEIN S1 FAMILY"/>
    <property type="match status" value="1"/>
</dbReference>
<comment type="similarity">
    <text evidence="2 6">Belongs to the plant self-incompatibility (S1) protein family.</text>
</comment>
<evidence type="ECO:0000313" key="8">
    <source>
        <dbReference type="Proteomes" id="UP001280121"/>
    </source>
</evidence>
<comment type="subcellular location">
    <subcellularLocation>
        <location evidence="1 6">Secreted</location>
    </subcellularLocation>
</comment>
<dbReference type="AlphaFoldDB" id="A0AAD9XAU9"/>
<accession>A0AAD9XAU9</accession>
<keyword evidence="8" id="KW-1185">Reference proteome</keyword>
<sequence length="132" mass="15558">MVHCISCKATMAGWVWDAIVGYLVPDVIIEIRNDMPSNAYSLYLHCKSEKDDRLGEHWLAKGQHYSWDFKINAVKGTTTYNCYMQWGNNKKKWFLVYRGSFGTDDWWYSVRQDGLYATQDGPSGKYKKMYKW</sequence>
<dbReference type="PANTHER" id="PTHR31232">
    <property type="match status" value="1"/>
</dbReference>
<gene>
    <name evidence="7" type="ORF">Ddye_009183</name>
</gene>
<keyword evidence="5" id="KW-0732">Signal</keyword>